<feature type="compositionally biased region" description="Polar residues" evidence="6">
    <location>
        <begin position="825"/>
        <end position="843"/>
    </location>
</feature>
<feature type="coiled-coil region" evidence="5">
    <location>
        <begin position="1"/>
        <end position="28"/>
    </location>
</feature>
<feature type="region of interest" description="Disordered" evidence="6">
    <location>
        <begin position="900"/>
        <end position="921"/>
    </location>
</feature>
<evidence type="ECO:0000256" key="4">
    <source>
        <dbReference type="ARBA" id="ARBA00038123"/>
    </source>
</evidence>
<feature type="compositionally biased region" description="Polar residues" evidence="6">
    <location>
        <begin position="373"/>
        <end position="382"/>
    </location>
</feature>
<dbReference type="PANTHER" id="PTHR20544:SF0">
    <property type="entry name" value="NUCLEOPROTEIN TPR_MLP1 DOMAIN-CONTAINING PROTEIN"/>
    <property type="match status" value="1"/>
</dbReference>
<feature type="region of interest" description="Disordered" evidence="6">
    <location>
        <begin position="599"/>
        <end position="622"/>
    </location>
</feature>
<feature type="compositionally biased region" description="Polar residues" evidence="6">
    <location>
        <begin position="273"/>
        <end position="282"/>
    </location>
</feature>
<evidence type="ECO:0000256" key="5">
    <source>
        <dbReference type="SAM" id="Coils"/>
    </source>
</evidence>
<comment type="subcellular location">
    <subcellularLocation>
        <location evidence="1">Cytoplasm</location>
        <location evidence="1">Cytoskeleton</location>
        <location evidence="1">Microtubule organizing center</location>
        <location evidence="1">Centrosome</location>
        <location evidence="1">Centriole</location>
    </subcellularLocation>
</comment>
<dbReference type="EMBL" id="JASPKZ010003799">
    <property type="protein sequence ID" value="KAJ9592861.1"/>
    <property type="molecule type" value="Genomic_DNA"/>
</dbReference>
<keyword evidence="2" id="KW-0963">Cytoplasm</keyword>
<feature type="compositionally biased region" description="Polar residues" evidence="6">
    <location>
        <begin position="333"/>
        <end position="342"/>
    </location>
</feature>
<comment type="similarity">
    <text evidence="4">Belongs to the CEP135/TSGA10 family.</text>
</comment>
<dbReference type="GO" id="GO:0005814">
    <property type="term" value="C:centriole"/>
    <property type="evidence" value="ECO:0007669"/>
    <property type="project" value="UniProtKB-SubCell"/>
</dbReference>
<feature type="compositionally biased region" description="Low complexity" evidence="6">
    <location>
        <begin position="190"/>
        <end position="201"/>
    </location>
</feature>
<accession>A0AAD8A6E8</accession>
<reference evidence="7" key="2">
    <citation type="submission" date="2023-05" db="EMBL/GenBank/DDBJ databases">
        <authorList>
            <person name="Fouks B."/>
        </authorList>
    </citation>
    <scope>NUCLEOTIDE SEQUENCE</scope>
    <source>
        <strain evidence="7">Stay&amp;Tobe</strain>
        <tissue evidence="7">Testes</tissue>
    </source>
</reference>
<protein>
    <submittedName>
        <fullName evidence="7">Uncharacterized protein</fullName>
    </submittedName>
</protein>
<feature type="compositionally biased region" description="Low complexity" evidence="6">
    <location>
        <begin position="460"/>
        <end position="474"/>
    </location>
</feature>
<comment type="caution">
    <text evidence="7">The sequence shown here is derived from an EMBL/GenBank/DDBJ whole genome shotgun (WGS) entry which is preliminary data.</text>
</comment>
<feature type="coiled-coil region" evidence="5">
    <location>
        <begin position="106"/>
        <end position="154"/>
    </location>
</feature>
<organism evidence="7 8">
    <name type="scientific">Diploptera punctata</name>
    <name type="common">Pacific beetle cockroach</name>
    <dbReference type="NCBI Taxonomy" id="6984"/>
    <lineage>
        <taxon>Eukaryota</taxon>
        <taxon>Metazoa</taxon>
        <taxon>Ecdysozoa</taxon>
        <taxon>Arthropoda</taxon>
        <taxon>Hexapoda</taxon>
        <taxon>Insecta</taxon>
        <taxon>Pterygota</taxon>
        <taxon>Neoptera</taxon>
        <taxon>Polyneoptera</taxon>
        <taxon>Dictyoptera</taxon>
        <taxon>Blattodea</taxon>
        <taxon>Blaberoidea</taxon>
        <taxon>Blaberidae</taxon>
        <taxon>Diplopterinae</taxon>
        <taxon>Diploptera</taxon>
    </lineage>
</organism>
<keyword evidence="3" id="KW-0206">Cytoskeleton</keyword>
<gene>
    <name evidence="7" type="ORF">L9F63_015439</name>
</gene>
<feature type="compositionally biased region" description="Polar residues" evidence="6">
    <location>
        <begin position="293"/>
        <end position="302"/>
    </location>
</feature>
<sequence>IAELSTNVARLETRLHEESSERRRTEEDLSVVRDLCTKLDGQKEGLMSQLTQNDLVKMQLETELARLRDEQEILQEQSARDHQAIETLENLLSSCQQETFDQKVTSQSTQKEVDSLRRKITELQDKLNTATTDLQKYQQQATEYSQNVAELQRTITNERFERAREEESRRQNAQNSVVFSPMAPIPFSPLPSQSLQNPPVSEVEFRRTSKVPSSLQNPPVSEVEFRRASKVPSSLQNPPVSEAEFRRTSKVSKVPSLLQNPPVSEAEFRRTSKVPSSLQNPPVSEVEFRRTSKVPSSLQNPPVSEVEFRRTSKVPSSLQNPPVSEAEFRRTSKVPSSLQNPPVSEAEFRRTSKVPSSLQNPPVSEVEFRRTSKVSSSLQNPPVSEIEFRSTSKVPSSTLSMSQKYQELIEKVPPEPSAPPLSPSTSKTQTSIERSIDVNEPIPTTRRESFRKKLPSVSISPPRLDVPSPSSPLPSRYEPIAQSNYDNLLPIHVNVSIGDPLYTPATYSTDICTSVYTFPHKRFYPTNEYKYSSNVPTTRMTSMSGAGTNLSTCTSTLQATNMPITTSSPEIEPMSTTTGDMNNIYPGKRSVSIVEPLPSVSLTNGADPDPTSQRRKSSISKGSGYLPSTVIIKERSVKEPEFSSKTGIGVLPFSDAPGEFLSTAANASSTFQPQTEVITEEFLPTTANASSTFQPQTPVTTVCSESAIIKPYGDTVYATFTSAGSPILSYTANYNVVRQNGVNETTKTTLSIKNSRVYFDTDIDPTSQRRISTIPQSTERRASKYDTASFGSRNVQNIASERASLSERTSSRVGKQNKDRCVPSCSRNKQTREPSTNVESPWFTSDKLRKYKEKSDSSAQKQQNQTKPYTSYSSVESSKSLKPEDRIPSVTDIQVSYAHLISSSEKEKKVSASSPGLLHQT</sequence>
<feature type="compositionally biased region" description="Polar residues" evidence="6">
    <location>
        <begin position="857"/>
        <end position="870"/>
    </location>
</feature>
<proteinExistence type="inferred from homology"/>
<reference evidence="7" key="1">
    <citation type="journal article" date="2023" name="IScience">
        <title>Live-bearing cockroach genome reveals convergent evolutionary mechanisms linked to viviparity in insects and beyond.</title>
        <authorList>
            <person name="Fouks B."/>
            <person name="Harrison M.C."/>
            <person name="Mikhailova A.A."/>
            <person name="Marchal E."/>
            <person name="English S."/>
            <person name="Carruthers M."/>
            <person name="Jennings E.C."/>
            <person name="Chiamaka E.L."/>
            <person name="Frigard R.A."/>
            <person name="Pippel M."/>
            <person name="Attardo G.M."/>
            <person name="Benoit J.B."/>
            <person name="Bornberg-Bauer E."/>
            <person name="Tobe S.S."/>
        </authorList>
    </citation>
    <scope>NUCLEOTIDE SEQUENCE</scope>
    <source>
        <strain evidence="7">Stay&amp;Tobe</strain>
    </source>
</reference>
<evidence type="ECO:0000256" key="1">
    <source>
        <dbReference type="ARBA" id="ARBA00004114"/>
    </source>
</evidence>
<dbReference type="Proteomes" id="UP001233999">
    <property type="component" value="Unassembled WGS sequence"/>
</dbReference>
<dbReference type="InterPro" id="IPR051877">
    <property type="entry name" value="Centriole_BasalBody_StrucProt"/>
</dbReference>
<keyword evidence="5" id="KW-0175">Coiled coil</keyword>
<dbReference type="AlphaFoldDB" id="A0AAD8A6E8"/>
<name>A0AAD8A6E8_DIPPU</name>
<keyword evidence="8" id="KW-1185">Reference proteome</keyword>
<evidence type="ECO:0000313" key="8">
    <source>
        <dbReference type="Proteomes" id="UP001233999"/>
    </source>
</evidence>
<feature type="compositionally biased region" description="Polar residues" evidence="6">
    <location>
        <begin position="353"/>
        <end position="362"/>
    </location>
</feature>
<feature type="region of interest" description="Disordered" evidence="6">
    <location>
        <begin position="796"/>
        <end position="888"/>
    </location>
</feature>
<dbReference type="PANTHER" id="PTHR20544">
    <property type="entry name" value="CENTROSOMAL PROTEIN CEP135"/>
    <property type="match status" value="1"/>
</dbReference>
<evidence type="ECO:0000256" key="2">
    <source>
        <dbReference type="ARBA" id="ARBA00022490"/>
    </source>
</evidence>
<evidence type="ECO:0000256" key="3">
    <source>
        <dbReference type="ARBA" id="ARBA00023212"/>
    </source>
</evidence>
<feature type="compositionally biased region" description="Polar residues" evidence="6">
    <location>
        <begin position="210"/>
        <end position="219"/>
    </location>
</feature>
<evidence type="ECO:0000256" key="6">
    <source>
        <dbReference type="SAM" id="MobiDB-lite"/>
    </source>
</evidence>
<feature type="non-terminal residue" evidence="7">
    <location>
        <position position="921"/>
    </location>
</feature>
<feature type="region of interest" description="Disordered" evidence="6">
    <location>
        <begin position="188"/>
        <end position="474"/>
    </location>
</feature>
<feature type="compositionally biased region" description="Polar residues" evidence="6">
    <location>
        <begin position="313"/>
        <end position="322"/>
    </location>
</feature>
<evidence type="ECO:0000313" key="7">
    <source>
        <dbReference type="EMBL" id="KAJ9592861.1"/>
    </source>
</evidence>
<feature type="compositionally biased region" description="Polar residues" evidence="6">
    <location>
        <begin position="389"/>
        <end position="405"/>
    </location>
</feature>